<dbReference type="PROSITE" id="PS51733">
    <property type="entry name" value="BPL_LPL_CATALYTIC"/>
    <property type="match status" value="1"/>
</dbReference>
<dbReference type="InterPro" id="IPR008988">
    <property type="entry name" value="Transcriptional_repressor_C"/>
</dbReference>
<feature type="domain" description="BPL/LPL catalytic" evidence="7">
    <location>
        <begin position="1"/>
        <end position="186"/>
    </location>
</feature>
<dbReference type="SUPFAM" id="SSF55681">
    <property type="entry name" value="Class II aaRS and biotin synthetases"/>
    <property type="match status" value="1"/>
</dbReference>
<dbReference type="NCBIfam" id="TIGR00121">
    <property type="entry name" value="birA_ligase"/>
    <property type="match status" value="1"/>
</dbReference>
<dbReference type="Gene3D" id="3.30.930.10">
    <property type="entry name" value="Bira Bifunctional Protein, Domain 2"/>
    <property type="match status" value="1"/>
</dbReference>
<evidence type="ECO:0000256" key="1">
    <source>
        <dbReference type="ARBA" id="ARBA00022598"/>
    </source>
</evidence>
<name>A0A178MLD5_9PROT</name>
<keyword evidence="4" id="KW-0092">Biotin</keyword>
<dbReference type="InterPro" id="IPR004143">
    <property type="entry name" value="BPL_LPL_catalytic"/>
</dbReference>
<evidence type="ECO:0000256" key="5">
    <source>
        <dbReference type="ARBA" id="ARBA00024227"/>
    </source>
</evidence>
<keyword evidence="1 8" id="KW-0436">Ligase</keyword>
<keyword evidence="3" id="KW-0067">ATP-binding</keyword>
<dbReference type="STRING" id="1437059.A6A05_13695"/>
<keyword evidence="2" id="KW-0547">Nucleotide-binding</keyword>
<dbReference type="EMBL" id="LWQU01000148">
    <property type="protein sequence ID" value="OAN49486.1"/>
    <property type="molecule type" value="Genomic_DNA"/>
</dbReference>
<dbReference type="Pfam" id="PF03099">
    <property type="entry name" value="BPL_LplA_LipB"/>
    <property type="match status" value="1"/>
</dbReference>
<dbReference type="InterPro" id="IPR004408">
    <property type="entry name" value="Biotin_CoA_COase_ligase"/>
</dbReference>
<dbReference type="AlphaFoldDB" id="A0A178MLD5"/>
<keyword evidence="9" id="KW-1185">Reference proteome</keyword>
<evidence type="ECO:0000313" key="9">
    <source>
        <dbReference type="Proteomes" id="UP000078543"/>
    </source>
</evidence>
<dbReference type="GO" id="GO:0005524">
    <property type="term" value="F:ATP binding"/>
    <property type="evidence" value="ECO:0007669"/>
    <property type="project" value="UniProtKB-KW"/>
</dbReference>
<evidence type="ECO:0000256" key="6">
    <source>
        <dbReference type="ARBA" id="ARBA00047846"/>
    </source>
</evidence>
<evidence type="ECO:0000259" key="7">
    <source>
        <dbReference type="PROSITE" id="PS51733"/>
    </source>
</evidence>
<evidence type="ECO:0000313" key="8">
    <source>
        <dbReference type="EMBL" id="OAN49486.1"/>
    </source>
</evidence>
<evidence type="ECO:0000256" key="2">
    <source>
        <dbReference type="ARBA" id="ARBA00022741"/>
    </source>
</evidence>
<sequence length="252" mass="26823">MSVPQMPTPSRLVWRDSVDSTNDEARRLIANGSAADLLVVVASLQTKGRGRRGRTWISPEGNLHCSVLIGIDGRLGQAAQLGFAAAAALVDSLSLALPLTRLRAKWPNDVMAETGGGWKKCAGMLLEPVGSQWLILGLGVDVAAAPPAEGMNHPAVSLAELGYRGDSMGVLEGFMAAFIPAVTLWRDQGFTPIRQSWLDRSRGLGEPCVVRLETETLTGTFTGLDEEGALILDQPGQGLRRILAGDVFFPPV</sequence>
<dbReference type="PANTHER" id="PTHR12835:SF5">
    <property type="entry name" value="BIOTIN--PROTEIN LIGASE"/>
    <property type="match status" value="1"/>
</dbReference>
<proteinExistence type="predicted"/>
<reference evidence="8 9" key="1">
    <citation type="submission" date="2016-04" db="EMBL/GenBank/DDBJ databases">
        <title>Draft genome sequence of freshwater magnetotactic bacteria Magnetospirillum marisnigri SP-1 and Magnetospirillum moscoviense BB-1.</title>
        <authorList>
            <person name="Koziaeva V."/>
            <person name="Dziuba M.V."/>
            <person name="Ivanov T.M."/>
            <person name="Kuznetsov B."/>
            <person name="Grouzdev D.S."/>
        </authorList>
    </citation>
    <scope>NUCLEOTIDE SEQUENCE [LARGE SCALE GENOMIC DNA]</scope>
    <source>
        <strain evidence="8 9">BB-1</strain>
    </source>
</reference>
<dbReference type="GO" id="GO:0005737">
    <property type="term" value="C:cytoplasm"/>
    <property type="evidence" value="ECO:0007669"/>
    <property type="project" value="TreeGrafter"/>
</dbReference>
<protein>
    <recommendedName>
        <fullName evidence="5">biotin--[biotin carboxyl-carrier protein] ligase</fullName>
        <ecNumber evidence="5">6.3.4.15</ecNumber>
    </recommendedName>
</protein>
<comment type="catalytic activity">
    <reaction evidence="6">
        <text>biotin + L-lysyl-[protein] + ATP = N(6)-biotinyl-L-lysyl-[protein] + AMP + diphosphate + H(+)</text>
        <dbReference type="Rhea" id="RHEA:11756"/>
        <dbReference type="Rhea" id="RHEA-COMP:9752"/>
        <dbReference type="Rhea" id="RHEA-COMP:10505"/>
        <dbReference type="ChEBI" id="CHEBI:15378"/>
        <dbReference type="ChEBI" id="CHEBI:29969"/>
        <dbReference type="ChEBI" id="CHEBI:30616"/>
        <dbReference type="ChEBI" id="CHEBI:33019"/>
        <dbReference type="ChEBI" id="CHEBI:57586"/>
        <dbReference type="ChEBI" id="CHEBI:83144"/>
        <dbReference type="ChEBI" id="CHEBI:456215"/>
        <dbReference type="EC" id="6.3.4.15"/>
    </reaction>
</comment>
<comment type="caution">
    <text evidence="8">The sequence shown here is derived from an EMBL/GenBank/DDBJ whole genome shotgun (WGS) entry which is preliminary data.</text>
</comment>
<dbReference type="EC" id="6.3.4.15" evidence="5"/>
<dbReference type="InterPro" id="IPR045864">
    <property type="entry name" value="aa-tRNA-synth_II/BPL/LPL"/>
</dbReference>
<organism evidence="8 9">
    <name type="scientific">Magnetospirillum moscoviense</name>
    <dbReference type="NCBI Taxonomy" id="1437059"/>
    <lineage>
        <taxon>Bacteria</taxon>
        <taxon>Pseudomonadati</taxon>
        <taxon>Pseudomonadota</taxon>
        <taxon>Alphaproteobacteria</taxon>
        <taxon>Rhodospirillales</taxon>
        <taxon>Rhodospirillaceae</taxon>
        <taxon>Magnetospirillum</taxon>
    </lineage>
</organism>
<dbReference type="Pfam" id="PF02237">
    <property type="entry name" value="BPL_C"/>
    <property type="match status" value="1"/>
</dbReference>
<gene>
    <name evidence="8" type="ORF">A6A05_13695</name>
</gene>
<dbReference type="GO" id="GO:0004077">
    <property type="term" value="F:biotin--[biotin carboxyl-carrier protein] ligase activity"/>
    <property type="evidence" value="ECO:0007669"/>
    <property type="project" value="UniProtKB-EC"/>
</dbReference>
<evidence type="ECO:0000256" key="3">
    <source>
        <dbReference type="ARBA" id="ARBA00022840"/>
    </source>
</evidence>
<dbReference type="SUPFAM" id="SSF50037">
    <property type="entry name" value="C-terminal domain of transcriptional repressors"/>
    <property type="match status" value="1"/>
</dbReference>
<evidence type="ECO:0000256" key="4">
    <source>
        <dbReference type="ARBA" id="ARBA00023267"/>
    </source>
</evidence>
<dbReference type="Gene3D" id="2.30.30.100">
    <property type="match status" value="1"/>
</dbReference>
<dbReference type="InterPro" id="IPR003142">
    <property type="entry name" value="BPL_C"/>
</dbReference>
<dbReference type="Proteomes" id="UP000078543">
    <property type="component" value="Unassembled WGS sequence"/>
</dbReference>
<dbReference type="PANTHER" id="PTHR12835">
    <property type="entry name" value="BIOTIN PROTEIN LIGASE"/>
    <property type="match status" value="1"/>
</dbReference>
<accession>A0A178MLD5</accession>